<evidence type="ECO:0000256" key="2">
    <source>
        <dbReference type="ARBA" id="ARBA00022500"/>
    </source>
</evidence>
<dbReference type="InterPro" id="IPR008248">
    <property type="entry name" value="CheB-like"/>
</dbReference>
<dbReference type="InterPro" id="IPR001789">
    <property type="entry name" value="Sig_transdc_resp-reg_receiver"/>
</dbReference>
<dbReference type="Gene3D" id="3.40.50.180">
    <property type="entry name" value="Methylesterase CheB, C-terminal domain"/>
    <property type="match status" value="1"/>
</dbReference>
<dbReference type="Pfam" id="PF01339">
    <property type="entry name" value="CheB_methylest"/>
    <property type="match status" value="1"/>
</dbReference>
<evidence type="ECO:0000256" key="1">
    <source>
        <dbReference type="ARBA" id="ARBA00022490"/>
    </source>
</evidence>
<keyword evidence="11" id="KW-1185">Reference proteome</keyword>
<dbReference type="PIRSF" id="PIRSF000876">
    <property type="entry name" value="RR_chemtxs_CheB"/>
    <property type="match status" value="1"/>
</dbReference>
<dbReference type="HOGENOM" id="CLU_000445_51_0_7"/>
<sequence length="383" mass="40904">MLIGKKLRVLVVDDTIVYRKAVSDVLAEIPGVEVVGVAHNGKIAMSKVATLKPDLLTLDIEMPEMNGIEVLSALQSNYPSIGAVMVSTLTSDGGVMTMKALELGAFDFILKPTAKNPAESKKQLKDALTPIINEFKKSKNAPSLLRNKGQFTKTPGTVLRKPLKPLSAARPGLKSADNKPDVPKGKLAVRRGKSEIIAIGISTGGPNALTQMLPMLPGNLGVPIVIVQHMPPVFTKSLASSLNAKCALLVKEAEDREDLQINTVYIAPGGKQMKLIASADGMNRQIKITNDPPENSCRPSADYLFRSVGDYYVGRTTAVIMTGMGSDGSKGLEILSQKGATIIAQNEDTCVVFGMPKKPIESGIADRIVPLNKIADEIVKSVR</sequence>
<dbReference type="PATRIC" id="fig|1167006.5.peg.3256"/>
<evidence type="ECO:0000259" key="9">
    <source>
        <dbReference type="PROSITE" id="PS50122"/>
    </source>
</evidence>
<feature type="active site" evidence="5 6">
    <location>
        <position position="327"/>
    </location>
</feature>
<dbReference type="PANTHER" id="PTHR42872:SF6">
    <property type="entry name" value="PROTEIN-GLUTAMATE METHYLESTERASE_PROTEIN-GLUTAMINE GLUTAMINASE"/>
    <property type="match status" value="1"/>
</dbReference>
<feature type="modified residue" description="4-aspartylphosphate" evidence="5 7">
    <location>
        <position position="59"/>
    </location>
</feature>
<evidence type="ECO:0000313" key="11">
    <source>
        <dbReference type="Proteomes" id="UP000011721"/>
    </source>
</evidence>
<dbReference type="NCBIfam" id="NF001965">
    <property type="entry name" value="PRK00742.1"/>
    <property type="match status" value="1"/>
</dbReference>
<comment type="domain">
    <text evidence="5">Contains a C-terminal catalytic domain, and an N-terminal region which modulates catalytic activity.</text>
</comment>
<evidence type="ECO:0000256" key="3">
    <source>
        <dbReference type="ARBA" id="ARBA00022801"/>
    </source>
</evidence>
<comment type="catalytic activity">
    <reaction evidence="4 5">
        <text>[protein]-L-glutamate 5-O-methyl ester + H2O = L-glutamyl-[protein] + methanol + H(+)</text>
        <dbReference type="Rhea" id="RHEA:23236"/>
        <dbReference type="Rhea" id="RHEA-COMP:10208"/>
        <dbReference type="Rhea" id="RHEA-COMP:10311"/>
        <dbReference type="ChEBI" id="CHEBI:15377"/>
        <dbReference type="ChEBI" id="CHEBI:15378"/>
        <dbReference type="ChEBI" id="CHEBI:17790"/>
        <dbReference type="ChEBI" id="CHEBI:29973"/>
        <dbReference type="ChEBI" id="CHEBI:82795"/>
        <dbReference type="EC" id="3.1.1.61"/>
    </reaction>
</comment>
<dbReference type="Proteomes" id="UP000011721">
    <property type="component" value="Chromosome"/>
</dbReference>
<comment type="PTM">
    <text evidence="5">Phosphorylated by CheA. Phosphorylation of the N-terminal regulatory domain activates the methylesterase activity.</text>
</comment>
<keyword evidence="1 5" id="KW-0963">Cytoplasm</keyword>
<dbReference type="GO" id="GO:0005737">
    <property type="term" value="C:cytoplasm"/>
    <property type="evidence" value="ECO:0007669"/>
    <property type="project" value="UniProtKB-SubCell"/>
</dbReference>
<dbReference type="InterPro" id="IPR000673">
    <property type="entry name" value="Sig_transdc_resp-reg_Me-estase"/>
</dbReference>
<organism evidence="10 11">
    <name type="scientific">Desulfocapsa sulfexigens (strain DSM 10523 / SB164P1)</name>
    <dbReference type="NCBI Taxonomy" id="1167006"/>
    <lineage>
        <taxon>Bacteria</taxon>
        <taxon>Pseudomonadati</taxon>
        <taxon>Thermodesulfobacteriota</taxon>
        <taxon>Desulfobulbia</taxon>
        <taxon>Desulfobulbales</taxon>
        <taxon>Desulfocapsaceae</taxon>
        <taxon>Desulfocapsa</taxon>
    </lineage>
</organism>
<dbReference type="SUPFAM" id="SSF52738">
    <property type="entry name" value="Methylesterase CheB, C-terminal domain"/>
    <property type="match status" value="1"/>
</dbReference>
<dbReference type="InterPro" id="IPR035909">
    <property type="entry name" value="CheB_C"/>
</dbReference>
<evidence type="ECO:0000256" key="5">
    <source>
        <dbReference type="HAMAP-Rule" id="MF_00099"/>
    </source>
</evidence>
<evidence type="ECO:0000256" key="4">
    <source>
        <dbReference type="ARBA" id="ARBA00048267"/>
    </source>
</evidence>
<dbReference type="Pfam" id="PF00072">
    <property type="entry name" value="Response_reg"/>
    <property type="match status" value="1"/>
</dbReference>
<dbReference type="GO" id="GO:0006935">
    <property type="term" value="P:chemotaxis"/>
    <property type="evidence" value="ECO:0007669"/>
    <property type="project" value="UniProtKB-UniRule"/>
</dbReference>
<keyword evidence="2 5" id="KW-0145">Chemotaxis</keyword>
<evidence type="ECO:0000256" key="6">
    <source>
        <dbReference type="PROSITE-ProRule" id="PRU00050"/>
    </source>
</evidence>
<feature type="active site" evidence="5 6">
    <location>
        <position position="229"/>
    </location>
</feature>
<dbReference type="SMART" id="SM00448">
    <property type="entry name" value="REC"/>
    <property type="match status" value="1"/>
</dbReference>
<dbReference type="CDD" id="cd16432">
    <property type="entry name" value="CheB_Rec"/>
    <property type="match status" value="1"/>
</dbReference>
<dbReference type="STRING" id="1167006.UWK_03014"/>
<dbReference type="RefSeq" id="WP_015405227.1">
    <property type="nucleotide sequence ID" value="NC_020304.1"/>
</dbReference>
<name>M1P7U9_DESSD</name>
<dbReference type="PROSITE" id="PS50122">
    <property type="entry name" value="CHEB"/>
    <property type="match status" value="1"/>
</dbReference>
<dbReference type="GO" id="GO:0008984">
    <property type="term" value="F:protein-glutamate methylesterase activity"/>
    <property type="evidence" value="ECO:0007669"/>
    <property type="project" value="UniProtKB-UniRule"/>
</dbReference>
<accession>M1P7U9</accession>
<dbReference type="PANTHER" id="PTHR42872">
    <property type="entry name" value="PROTEIN-GLUTAMATE METHYLESTERASE/PROTEIN-GLUTAMINE GLUTAMINASE"/>
    <property type="match status" value="1"/>
</dbReference>
<dbReference type="Gene3D" id="3.40.50.2300">
    <property type="match status" value="1"/>
</dbReference>
<evidence type="ECO:0000256" key="7">
    <source>
        <dbReference type="PROSITE-ProRule" id="PRU00169"/>
    </source>
</evidence>
<feature type="active site" evidence="5 6">
    <location>
        <position position="202"/>
    </location>
</feature>
<keyword evidence="3 5" id="KW-0378">Hydrolase</keyword>
<dbReference type="HAMAP" id="MF_00099">
    <property type="entry name" value="CheB_chemtxs"/>
    <property type="match status" value="1"/>
</dbReference>
<gene>
    <name evidence="5" type="primary">cheB</name>
    <name evidence="10" type="ordered locus">UWK_03014</name>
</gene>
<comment type="subcellular location">
    <subcellularLocation>
        <location evidence="5">Cytoplasm</location>
    </subcellularLocation>
</comment>
<dbReference type="OrthoDB" id="9793421at2"/>
<comment type="similarity">
    <text evidence="5">Belongs to the CheB family.</text>
</comment>
<dbReference type="KEGG" id="dsf:UWK_03014"/>
<dbReference type="AlphaFoldDB" id="M1P7U9"/>
<dbReference type="CDD" id="cd17541">
    <property type="entry name" value="REC_CheB-like"/>
    <property type="match status" value="1"/>
</dbReference>
<dbReference type="PROSITE" id="PS50110">
    <property type="entry name" value="RESPONSE_REGULATORY"/>
    <property type="match status" value="1"/>
</dbReference>
<feature type="domain" description="CheB-type methylesterase" evidence="9">
    <location>
        <begin position="195"/>
        <end position="383"/>
    </location>
</feature>
<comment type="function">
    <text evidence="5">Involved in chemotaxis. Part of a chemotaxis signal transduction system that modulates chemotaxis in response to various stimuli. Catalyzes the demethylation of specific methylglutamate residues introduced into the chemoreceptors (methyl-accepting chemotaxis proteins or MCP) by CheR. Also mediates the irreversible deamidation of specific glutamine residues to glutamic acid.</text>
</comment>
<dbReference type="SUPFAM" id="SSF52172">
    <property type="entry name" value="CheY-like"/>
    <property type="match status" value="1"/>
</dbReference>
<reference evidence="11" key="1">
    <citation type="journal article" date="2013" name="Stand. Genomic Sci.">
        <title>Complete genome sequence of Desulfocapsa sulfexigens, a marine deltaproteobacterium specialized in disproportionating inorganic sulfur compounds.</title>
        <authorList>
            <person name="Finster K.W."/>
            <person name="Kjeldsen K.U."/>
            <person name="Kube M."/>
            <person name="Reinhardt R."/>
            <person name="Mussmann M."/>
            <person name="Amann R."/>
            <person name="Schreiber L."/>
        </authorList>
    </citation>
    <scope>NUCLEOTIDE SEQUENCE [LARGE SCALE GENOMIC DNA]</scope>
    <source>
        <strain evidence="11">DSM 10523 / SB164P1</strain>
    </source>
</reference>
<dbReference type="GO" id="GO:0050568">
    <property type="term" value="F:protein-glutamine glutaminase activity"/>
    <property type="evidence" value="ECO:0007669"/>
    <property type="project" value="UniProtKB-UniRule"/>
</dbReference>
<dbReference type="InterPro" id="IPR011006">
    <property type="entry name" value="CheY-like_superfamily"/>
</dbReference>
<proteinExistence type="inferred from homology"/>
<evidence type="ECO:0000259" key="8">
    <source>
        <dbReference type="PROSITE" id="PS50110"/>
    </source>
</evidence>
<evidence type="ECO:0000313" key="10">
    <source>
        <dbReference type="EMBL" id="AGF79543.1"/>
    </source>
</evidence>
<dbReference type="eggNOG" id="COG2201">
    <property type="taxonomic scope" value="Bacteria"/>
</dbReference>
<dbReference type="EC" id="3.1.1.61" evidence="5"/>
<dbReference type="GO" id="GO:0000156">
    <property type="term" value="F:phosphorelay response regulator activity"/>
    <property type="evidence" value="ECO:0007669"/>
    <property type="project" value="InterPro"/>
</dbReference>
<dbReference type="EC" id="3.5.1.44" evidence="5"/>
<protein>
    <recommendedName>
        <fullName evidence="5">Protein-glutamate methylesterase/protein-glutamine glutaminase</fullName>
        <ecNumber evidence="5">3.1.1.61</ecNumber>
        <ecNumber evidence="5">3.5.1.44</ecNumber>
    </recommendedName>
</protein>
<feature type="domain" description="Response regulatory" evidence="8">
    <location>
        <begin position="8"/>
        <end position="126"/>
    </location>
</feature>
<keyword evidence="5 7" id="KW-0597">Phosphoprotein</keyword>
<comment type="catalytic activity">
    <reaction evidence="5">
        <text>L-glutaminyl-[protein] + H2O = L-glutamyl-[protein] + NH4(+)</text>
        <dbReference type="Rhea" id="RHEA:16441"/>
        <dbReference type="Rhea" id="RHEA-COMP:10207"/>
        <dbReference type="Rhea" id="RHEA-COMP:10208"/>
        <dbReference type="ChEBI" id="CHEBI:15377"/>
        <dbReference type="ChEBI" id="CHEBI:28938"/>
        <dbReference type="ChEBI" id="CHEBI:29973"/>
        <dbReference type="ChEBI" id="CHEBI:30011"/>
        <dbReference type="EC" id="3.5.1.44"/>
    </reaction>
</comment>
<dbReference type="EMBL" id="CP003985">
    <property type="protein sequence ID" value="AGF79543.1"/>
    <property type="molecule type" value="Genomic_DNA"/>
</dbReference>